<dbReference type="EC" id="5.1.3.3" evidence="6 11"/>
<dbReference type="RefSeq" id="WP_109417846.1">
    <property type="nucleotide sequence ID" value="NZ_QEAS01000022.1"/>
</dbReference>
<dbReference type="GO" id="GO:0033499">
    <property type="term" value="P:galactose catabolic process via UDP-galactose, Leloir pathway"/>
    <property type="evidence" value="ECO:0007669"/>
    <property type="project" value="TreeGrafter"/>
</dbReference>
<dbReference type="CDD" id="cd09019">
    <property type="entry name" value="galactose_mutarotase_like"/>
    <property type="match status" value="1"/>
</dbReference>
<dbReference type="PIRSF" id="PIRSF005096">
    <property type="entry name" value="GALM"/>
    <property type="match status" value="1"/>
</dbReference>
<evidence type="ECO:0000256" key="13">
    <source>
        <dbReference type="PIRSR" id="PIRSR005096-2"/>
    </source>
</evidence>
<comment type="subunit">
    <text evidence="5">Monomer.</text>
</comment>
<feature type="binding site" evidence="13">
    <location>
        <position position="252"/>
    </location>
    <ligand>
        <name>beta-D-galactose</name>
        <dbReference type="ChEBI" id="CHEBI:27667"/>
    </ligand>
</feature>
<protein>
    <recommendedName>
        <fullName evidence="7 11">Aldose 1-epimerase</fullName>
        <ecNumber evidence="6 11">5.1.3.3</ecNumber>
    </recommendedName>
</protein>
<evidence type="ECO:0000313" key="16">
    <source>
        <dbReference type="Proteomes" id="UP000245647"/>
    </source>
</evidence>
<dbReference type="GO" id="GO:0006006">
    <property type="term" value="P:glucose metabolic process"/>
    <property type="evidence" value="ECO:0007669"/>
    <property type="project" value="TreeGrafter"/>
</dbReference>
<keyword evidence="10 11" id="KW-0119">Carbohydrate metabolism</keyword>
<evidence type="ECO:0000256" key="12">
    <source>
        <dbReference type="PIRSR" id="PIRSR005096-1"/>
    </source>
</evidence>
<keyword evidence="16" id="KW-1185">Reference proteome</keyword>
<comment type="caution">
    <text evidence="15">The sequence shown here is derived from an EMBL/GenBank/DDBJ whole genome shotgun (WGS) entry which is preliminary data.</text>
</comment>
<dbReference type="AlphaFoldDB" id="A0A2U2PBA2"/>
<evidence type="ECO:0000256" key="1">
    <source>
        <dbReference type="ARBA" id="ARBA00001614"/>
    </source>
</evidence>
<keyword evidence="8" id="KW-0106">Calcium</keyword>
<evidence type="ECO:0000256" key="10">
    <source>
        <dbReference type="ARBA" id="ARBA00023277"/>
    </source>
</evidence>
<keyword evidence="9 11" id="KW-0413">Isomerase</keyword>
<evidence type="ECO:0000256" key="4">
    <source>
        <dbReference type="ARBA" id="ARBA00006206"/>
    </source>
</evidence>
<dbReference type="PROSITE" id="PS00545">
    <property type="entry name" value="ALDOSE_1_EPIMERASE"/>
    <property type="match status" value="1"/>
</dbReference>
<evidence type="ECO:0000256" key="8">
    <source>
        <dbReference type="ARBA" id="ARBA00022837"/>
    </source>
</evidence>
<dbReference type="InterPro" id="IPR014718">
    <property type="entry name" value="GH-type_carb-bd"/>
</dbReference>
<feature type="binding site" evidence="14">
    <location>
        <begin position="83"/>
        <end position="84"/>
    </location>
    <ligand>
        <name>beta-D-galactose</name>
        <dbReference type="ChEBI" id="CHEBI:27667"/>
    </ligand>
</feature>
<evidence type="ECO:0000256" key="14">
    <source>
        <dbReference type="PIRSR" id="PIRSR005096-3"/>
    </source>
</evidence>
<evidence type="ECO:0000256" key="7">
    <source>
        <dbReference type="ARBA" id="ARBA00014165"/>
    </source>
</evidence>
<evidence type="ECO:0000256" key="11">
    <source>
        <dbReference type="PIRNR" id="PIRNR005096"/>
    </source>
</evidence>
<dbReference type="InterPro" id="IPR008183">
    <property type="entry name" value="Aldose_1/G6P_1-epimerase"/>
</dbReference>
<feature type="binding site" evidence="14">
    <location>
        <begin position="184"/>
        <end position="186"/>
    </location>
    <ligand>
        <name>beta-D-galactose</name>
        <dbReference type="ChEBI" id="CHEBI:27667"/>
    </ligand>
</feature>
<name>A0A2U2PBA2_9SPHI</name>
<dbReference type="NCBIfam" id="NF008277">
    <property type="entry name" value="PRK11055.1"/>
    <property type="match status" value="1"/>
</dbReference>
<dbReference type="InterPro" id="IPR015443">
    <property type="entry name" value="Aldose_1-epimerase"/>
</dbReference>
<dbReference type="SUPFAM" id="SSF74650">
    <property type="entry name" value="Galactose mutarotase-like"/>
    <property type="match status" value="1"/>
</dbReference>
<dbReference type="UniPathway" id="UPA00242"/>
<evidence type="ECO:0000256" key="2">
    <source>
        <dbReference type="ARBA" id="ARBA00001913"/>
    </source>
</evidence>
<evidence type="ECO:0000256" key="6">
    <source>
        <dbReference type="ARBA" id="ARBA00013185"/>
    </source>
</evidence>
<dbReference type="GO" id="GO:0030246">
    <property type="term" value="F:carbohydrate binding"/>
    <property type="evidence" value="ECO:0007669"/>
    <property type="project" value="InterPro"/>
</dbReference>
<comment type="pathway">
    <text evidence="3 11">Carbohydrate metabolism; hexose metabolism.</text>
</comment>
<dbReference type="PANTHER" id="PTHR10091">
    <property type="entry name" value="ALDOSE-1-EPIMERASE"/>
    <property type="match status" value="1"/>
</dbReference>
<dbReference type="OrthoDB" id="9779408at2"/>
<proteinExistence type="inferred from homology"/>
<dbReference type="InterPro" id="IPR047215">
    <property type="entry name" value="Galactose_mutarotase-like"/>
</dbReference>
<accession>A0A2U2PBA2</accession>
<dbReference type="GO" id="GO:0004034">
    <property type="term" value="F:aldose 1-epimerase activity"/>
    <property type="evidence" value="ECO:0007669"/>
    <property type="project" value="UniProtKB-EC"/>
</dbReference>
<dbReference type="Pfam" id="PF01263">
    <property type="entry name" value="Aldose_epim"/>
    <property type="match status" value="1"/>
</dbReference>
<comment type="cofactor">
    <cofactor evidence="2">
        <name>Ca(2+)</name>
        <dbReference type="ChEBI" id="CHEBI:29108"/>
    </cofactor>
</comment>
<evidence type="ECO:0000256" key="3">
    <source>
        <dbReference type="ARBA" id="ARBA00005028"/>
    </source>
</evidence>
<dbReference type="Gene3D" id="2.70.98.10">
    <property type="match status" value="1"/>
</dbReference>
<dbReference type="EMBL" id="QEAS01000022">
    <property type="protein sequence ID" value="PWG78635.1"/>
    <property type="molecule type" value="Genomic_DNA"/>
</dbReference>
<evidence type="ECO:0000256" key="5">
    <source>
        <dbReference type="ARBA" id="ARBA00011245"/>
    </source>
</evidence>
<dbReference type="PANTHER" id="PTHR10091:SF0">
    <property type="entry name" value="GALACTOSE MUTAROTASE"/>
    <property type="match status" value="1"/>
</dbReference>
<dbReference type="InterPro" id="IPR018052">
    <property type="entry name" value="Ald1_epimerase_CS"/>
</dbReference>
<sequence>MMQKQCRVTAERWGTTDGHEVFLFRLSNGDIDVEISNYGATVVSINVPDRLGIRDNIVAGFNNLKPYLGEHPYLGCIIGRYANRIAYGSFTLDSVNYSLVKNDGLNHLHGGSCGFNRKVWQEEKRIQTDTEAGIELSYLSADGEEGYPGNLKVKVRYILSISNKLHIQYEAFTDKRTVFNPTNHSYFNLTAFQEPTIHNHFLQVYADSYTVKNENNVPSGEFAPVEGTALDFREPKRLGTDILKMAADRGYDHNFVIRKGGDLPSPAALLYDEHSGRGLKVYTDRPGMQLYTSNWWDGTLTGSQGVCYEKHGAVALETQSFPDSPNHSHFPSTVLSPGEVYQSETIYEFYVR</sequence>
<feature type="active site" description="Proton acceptor" evidence="12">
    <location>
        <position position="317"/>
    </location>
</feature>
<feature type="active site" description="Proton donor" evidence="12">
    <location>
        <position position="184"/>
    </location>
</feature>
<dbReference type="InterPro" id="IPR011013">
    <property type="entry name" value="Gal_mutarotase_sf_dom"/>
</dbReference>
<reference evidence="15 16" key="1">
    <citation type="submission" date="2018-04" db="EMBL/GenBank/DDBJ databases">
        <title>Pedobacter chongqingensis sp. nov., isolated from a rottenly hemp rope.</title>
        <authorList>
            <person name="Cai Y."/>
        </authorList>
    </citation>
    <scope>NUCLEOTIDE SEQUENCE [LARGE SCALE GENOMIC DNA]</scope>
    <source>
        <strain evidence="15 16">FJ4-8</strain>
    </source>
</reference>
<evidence type="ECO:0000313" key="15">
    <source>
        <dbReference type="EMBL" id="PWG78635.1"/>
    </source>
</evidence>
<organism evidence="15 16">
    <name type="scientific">Pararcticibacter amylolyticus</name>
    <dbReference type="NCBI Taxonomy" id="2173175"/>
    <lineage>
        <taxon>Bacteria</taxon>
        <taxon>Pseudomonadati</taxon>
        <taxon>Bacteroidota</taxon>
        <taxon>Sphingobacteriia</taxon>
        <taxon>Sphingobacteriales</taxon>
        <taxon>Sphingobacteriaceae</taxon>
        <taxon>Pararcticibacter</taxon>
    </lineage>
</organism>
<comment type="similarity">
    <text evidence="4 11">Belongs to the aldose epimerase family.</text>
</comment>
<dbReference type="Proteomes" id="UP000245647">
    <property type="component" value="Unassembled WGS sequence"/>
</dbReference>
<gene>
    <name evidence="15" type="ORF">DDR33_21405</name>
</gene>
<comment type="catalytic activity">
    <reaction evidence="1 11">
        <text>alpha-D-glucose = beta-D-glucose</text>
        <dbReference type="Rhea" id="RHEA:10264"/>
        <dbReference type="ChEBI" id="CHEBI:15903"/>
        <dbReference type="ChEBI" id="CHEBI:17925"/>
        <dbReference type="EC" id="5.1.3.3"/>
    </reaction>
</comment>
<evidence type="ECO:0000256" key="9">
    <source>
        <dbReference type="ARBA" id="ARBA00023235"/>
    </source>
</evidence>
<dbReference type="GO" id="GO:0005737">
    <property type="term" value="C:cytoplasm"/>
    <property type="evidence" value="ECO:0007669"/>
    <property type="project" value="TreeGrafter"/>
</dbReference>